<evidence type="ECO:0000313" key="1">
    <source>
        <dbReference type="EMBL" id="KIK74172.1"/>
    </source>
</evidence>
<feature type="non-terminal residue" evidence="1">
    <location>
        <position position="1"/>
    </location>
</feature>
<dbReference type="Proteomes" id="UP000054538">
    <property type="component" value="Unassembled WGS sequence"/>
</dbReference>
<reference evidence="1 2" key="1">
    <citation type="submission" date="2014-04" db="EMBL/GenBank/DDBJ databases">
        <authorList>
            <consortium name="DOE Joint Genome Institute"/>
            <person name="Kuo A."/>
            <person name="Kohler A."/>
            <person name="Jargeat P."/>
            <person name="Nagy L.G."/>
            <person name="Floudas D."/>
            <person name="Copeland A."/>
            <person name="Barry K.W."/>
            <person name="Cichocki N."/>
            <person name="Veneault-Fourrey C."/>
            <person name="LaButti K."/>
            <person name="Lindquist E.A."/>
            <person name="Lipzen A."/>
            <person name="Lundell T."/>
            <person name="Morin E."/>
            <person name="Murat C."/>
            <person name="Sun H."/>
            <person name="Tunlid A."/>
            <person name="Henrissat B."/>
            <person name="Grigoriev I.V."/>
            <person name="Hibbett D.S."/>
            <person name="Martin F."/>
            <person name="Nordberg H.P."/>
            <person name="Cantor M.N."/>
            <person name="Hua S.X."/>
        </authorList>
    </citation>
    <scope>NUCLEOTIDE SEQUENCE [LARGE SCALE GENOMIC DNA]</scope>
    <source>
        <strain evidence="1 2">Ve08.2h10</strain>
    </source>
</reference>
<accession>A0A0D0BRR4</accession>
<evidence type="ECO:0000313" key="2">
    <source>
        <dbReference type="Proteomes" id="UP000054538"/>
    </source>
</evidence>
<dbReference type="OrthoDB" id="2681442at2759"/>
<sequence>CNNVWVQNSFPSMPGHAFCISGTTELLLQGINLDIIAVQGRWTSWAFLDY</sequence>
<keyword evidence="2" id="KW-1185">Reference proteome</keyword>
<name>A0A0D0BRR4_9AGAM</name>
<dbReference type="HOGENOM" id="CLU_003292_9_2_1"/>
<dbReference type="EMBL" id="KN829103">
    <property type="protein sequence ID" value="KIK74172.1"/>
    <property type="molecule type" value="Genomic_DNA"/>
</dbReference>
<protein>
    <submittedName>
        <fullName evidence="1">Uncharacterized protein</fullName>
    </submittedName>
</protein>
<reference evidence="2" key="2">
    <citation type="submission" date="2015-01" db="EMBL/GenBank/DDBJ databases">
        <title>Evolutionary Origins and Diversification of the Mycorrhizal Mutualists.</title>
        <authorList>
            <consortium name="DOE Joint Genome Institute"/>
            <consortium name="Mycorrhizal Genomics Consortium"/>
            <person name="Kohler A."/>
            <person name="Kuo A."/>
            <person name="Nagy L.G."/>
            <person name="Floudas D."/>
            <person name="Copeland A."/>
            <person name="Barry K.W."/>
            <person name="Cichocki N."/>
            <person name="Veneault-Fourrey C."/>
            <person name="LaButti K."/>
            <person name="Lindquist E.A."/>
            <person name="Lipzen A."/>
            <person name="Lundell T."/>
            <person name="Morin E."/>
            <person name="Murat C."/>
            <person name="Riley R."/>
            <person name="Ohm R."/>
            <person name="Sun H."/>
            <person name="Tunlid A."/>
            <person name="Henrissat B."/>
            <person name="Grigoriev I.V."/>
            <person name="Hibbett D.S."/>
            <person name="Martin F."/>
        </authorList>
    </citation>
    <scope>NUCLEOTIDE SEQUENCE [LARGE SCALE GENOMIC DNA]</scope>
    <source>
        <strain evidence="2">Ve08.2h10</strain>
    </source>
</reference>
<gene>
    <name evidence="1" type="ORF">PAXRUDRAFT_176490</name>
</gene>
<dbReference type="AlphaFoldDB" id="A0A0D0BRR4"/>
<dbReference type="InParanoid" id="A0A0D0BRR4"/>
<proteinExistence type="predicted"/>
<dbReference type="STRING" id="930991.A0A0D0BRR4"/>
<organism evidence="1 2">
    <name type="scientific">Paxillus rubicundulus Ve08.2h10</name>
    <dbReference type="NCBI Taxonomy" id="930991"/>
    <lineage>
        <taxon>Eukaryota</taxon>
        <taxon>Fungi</taxon>
        <taxon>Dikarya</taxon>
        <taxon>Basidiomycota</taxon>
        <taxon>Agaricomycotina</taxon>
        <taxon>Agaricomycetes</taxon>
        <taxon>Agaricomycetidae</taxon>
        <taxon>Boletales</taxon>
        <taxon>Paxilineae</taxon>
        <taxon>Paxillaceae</taxon>
        <taxon>Paxillus</taxon>
    </lineage>
</organism>